<name>A0A412G0Q4_9FIRM</name>
<evidence type="ECO:0000313" key="1">
    <source>
        <dbReference type="EMBL" id="RGR73993.1"/>
    </source>
</evidence>
<organism evidence="1 2">
    <name type="scientific">Holdemania filiformis</name>
    <dbReference type="NCBI Taxonomy" id="61171"/>
    <lineage>
        <taxon>Bacteria</taxon>
        <taxon>Bacillati</taxon>
        <taxon>Bacillota</taxon>
        <taxon>Erysipelotrichia</taxon>
        <taxon>Erysipelotrichales</taxon>
        <taxon>Erysipelotrichaceae</taxon>
        <taxon>Holdemania</taxon>
    </lineage>
</organism>
<dbReference type="InterPro" id="IPR011990">
    <property type="entry name" value="TPR-like_helical_dom_sf"/>
</dbReference>
<sequence length="130" mass="14604">MNEIVNPIQLNELIETIRIAVRRRDYAGGELEIAKAMRDHPHSPIPHNLMGILFVSQQEQLIALKHFRAAAALDPTYLPARCNLELCASMNAQGSFAYSVSDCREVSSNPWTILYDEKGIGHVVRRKTSC</sequence>
<dbReference type="RefSeq" id="WP_117895000.1">
    <property type="nucleotide sequence ID" value="NZ_CABJCV010000010.1"/>
</dbReference>
<dbReference type="EMBL" id="QRUP01000010">
    <property type="protein sequence ID" value="RGR73993.1"/>
    <property type="molecule type" value="Genomic_DNA"/>
</dbReference>
<proteinExistence type="predicted"/>
<accession>A0A412G0Q4</accession>
<dbReference type="AlphaFoldDB" id="A0A412G0Q4"/>
<reference evidence="1 2" key="1">
    <citation type="submission" date="2018-08" db="EMBL/GenBank/DDBJ databases">
        <title>A genome reference for cultivated species of the human gut microbiota.</title>
        <authorList>
            <person name="Zou Y."/>
            <person name="Xue W."/>
            <person name="Luo G."/>
        </authorList>
    </citation>
    <scope>NUCLEOTIDE SEQUENCE [LARGE SCALE GENOMIC DNA]</scope>
    <source>
        <strain evidence="1 2">AF24-29</strain>
    </source>
</reference>
<dbReference type="GeneID" id="83015591"/>
<dbReference type="Gene3D" id="1.25.40.10">
    <property type="entry name" value="Tetratricopeptide repeat domain"/>
    <property type="match status" value="1"/>
</dbReference>
<gene>
    <name evidence="1" type="ORF">DWY25_09275</name>
</gene>
<evidence type="ECO:0008006" key="3">
    <source>
        <dbReference type="Google" id="ProtNLM"/>
    </source>
</evidence>
<dbReference type="Proteomes" id="UP000284178">
    <property type="component" value="Unassembled WGS sequence"/>
</dbReference>
<protein>
    <recommendedName>
        <fullName evidence="3">Tetratricopeptide repeat protein</fullName>
    </recommendedName>
</protein>
<evidence type="ECO:0000313" key="2">
    <source>
        <dbReference type="Proteomes" id="UP000284178"/>
    </source>
</evidence>
<comment type="caution">
    <text evidence="1">The sequence shown here is derived from an EMBL/GenBank/DDBJ whole genome shotgun (WGS) entry which is preliminary data.</text>
</comment>
<dbReference type="SUPFAM" id="SSF48452">
    <property type="entry name" value="TPR-like"/>
    <property type="match status" value="1"/>
</dbReference>
<keyword evidence="2" id="KW-1185">Reference proteome</keyword>